<dbReference type="EMBL" id="KV875093">
    <property type="protein sequence ID" value="OIW34778.1"/>
    <property type="molecule type" value="Genomic_DNA"/>
</dbReference>
<proteinExistence type="predicted"/>
<name>A0A1J7K3M4_9PEZI</name>
<evidence type="ECO:0000313" key="2">
    <source>
        <dbReference type="Proteomes" id="UP000182658"/>
    </source>
</evidence>
<keyword evidence="2" id="KW-1185">Reference proteome</keyword>
<gene>
    <name evidence="1" type="ORF">CONLIGDRAFT_21713</name>
</gene>
<dbReference type="Proteomes" id="UP000182658">
    <property type="component" value="Unassembled WGS sequence"/>
</dbReference>
<sequence length="381" mass="43773">MAESVPEGAASQSSGLDAKQSRVSNIASHISQEHYQVFLEAISRVSSSELAMSTFAMIVDGLPTWRVAHERRVPRSVSRDHDDHPLQTHTELCDGVAERTEAIISSFDIAALPFDIKLIHAYATAAAGSRAFHMRLIELIANAVHQLGVYLFQNTESLHKGEGLECWKPPPKWRLARRNEPDAQWVLDEWPYKPFPTLFCVSHYHRYKLYPDGLADVVGYWAEDRILGGITLFDRGTSGFECNDIWWHSGRNRATNRICRLMDRQVEDMIAYLVSETVPETSPFPVMATTANRDRIDVWDKDAHQRIFREPWERVVARKPRREPCVINERDYPEIRDELEADIARCPEVYTVKYEDIRADYERVIAGEPWQGYDSDADNRT</sequence>
<organism evidence="1 2">
    <name type="scientific">Coniochaeta ligniaria NRRL 30616</name>
    <dbReference type="NCBI Taxonomy" id="1408157"/>
    <lineage>
        <taxon>Eukaryota</taxon>
        <taxon>Fungi</taxon>
        <taxon>Dikarya</taxon>
        <taxon>Ascomycota</taxon>
        <taxon>Pezizomycotina</taxon>
        <taxon>Sordariomycetes</taxon>
        <taxon>Sordariomycetidae</taxon>
        <taxon>Coniochaetales</taxon>
        <taxon>Coniochaetaceae</taxon>
        <taxon>Coniochaeta</taxon>
    </lineage>
</organism>
<dbReference type="InParanoid" id="A0A1J7K3M4"/>
<accession>A0A1J7K3M4</accession>
<dbReference type="AlphaFoldDB" id="A0A1J7K3M4"/>
<dbReference type="OrthoDB" id="5346581at2759"/>
<reference evidence="1 2" key="1">
    <citation type="submission" date="2016-10" db="EMBL/GenBank/DDBJ databases">
        <title>Draft genome sequence of Coniochaeta ligniaria NRRL30616, a lignocellulolytic fungus for bioabatement of inhibitors in plant biomass hydrolysates.</title>
        <authorList>
            <consortium name="DOE Joint Genome Institute"/>
            <person name="Jimenez D.J."/>
            <person name="Hector R.E."/>
            <person name="Riley R."/>
            <person name="Sun H."/>
            <person name="Grigoriev I.V."/>
            <person name="Van Elsas J.D."/>
            <person name="Nichols N.N."/>
        </authorList>
    </citation>
    <scope>NUCLEOTIDE SEQUENCE [LARGE SCALE GENOMIC DNA]</scope>
    <source>
        <strain evidence="1 2">NRRL 30616</strain>
    </source>
</reference>
<protein>
    <submittedName>
        <fullName evidence="1">Uncharacterized protein</fullName>
    </submittedName>
</protein>
<evidence type="ECO:0000313" key="1">
    <source>
        <dbReference type="EMBL" id="OIW34778.1"/>
    </source>
</evidence>